<comment type="caution">
    <text evidence="1">The sequence shown here is derived from an EMBL/GenBank/DDBJ whole genome shotgun (WGS) entry which is preliminary data.</text>
</comment>
<dbReference type="AlphaFoldDB" id="A0A9P0KD77"/>
<evidence type="ECO:0000313" key="1">
    <source>
        <dbReference type="EMBL" id="CAH1973046.1"/>
    </source>
</evidence>
<accession>A0A9P0KD77</accession>
<organism evidence="1 2">
    <name type="scientific">Acanthoscelides obtectus</name>
    <name type="common">Bean weevil</name>
    <name type="synonym">Bruchus obtectus</name>
    <dbReference type="NCBI Taxonomy" id="200917"/>
    <lineage>
        <taxon>Eukaryota</taxon>
        <taxon>Metazoa</taxon>
        <taxon>Ecdysozoa</taxon>
        <taxon>Arthropoda</taxon>
        <taxon>Hexapoda</taxon>
        <taxon>Insecta</taxon>
        <taxon>Pterygota</taxon>
        <taxon>Neoptera</taxon>
        <taxon>Endopterygota</taxon>
        <taxon>Coleoptera</taxon>
        <taxon>Polyphaga</taxon>
        <taxon>Cucujiformia</taxon>
        <taxon>Chrysomeloidea</taxon>
        <taxon>Chrysomelidae</taxon>
        <taxon>Bruchinae</taxon>
        <taxon>Bruchini</taxon>
        <taxon>Acanthoscelides</taxon>
    </lineage>
</organism>
<keyword evidence="2" id="KW-1185">Reference proteome</keyword>
<dbReference type="Proteomes" id="UP001152888">
    <property type="component" value="Unassembled WGS sequence"/>
</dbReference>
<evidence type="ECO:0000313" key="2">
    <source>
        <dbReference type="Proteomes" id="UP001152888"/>
    </source>
</evidence>
<gene>
    <name evidence="1" type="ORF">ACAOBT_LOCUS10339</name>
</gene>
<sequence length="68" mass="8032">MVIISQSVLIANKTEYLKEPMTIYILHQNVLHLQSNQLGLHINLLDYNCCNYNRCSIFSFVPEERKYN</sequence>
<protein>
    <submittedName>
        <fullName evidence="1">Uncharacterized protein</fullName>
    </submittedName>
</protein>
<dbReference type="EMBL" id="CAKOFQ010006804">
    <property type="protein sequence ID" value="CAH1973046.1"/>
    <property type="molecule type" value="Genomic_DNA"/>
</dbReference>
<reference evidence="1" key="1">
    <citation type="submission" date="2022-03" db="EMBL/GenBank/DDBJ databases">
        <authorList>
            <person name="Sayadi A."/>
        </authorList>
    </citation>
    <scope>NUCLEOTIDE SEQUENCE</scope>
</reference>
<name>A0A9P0KD77_ACAOB</name>
<proteinExistence type="predicted"/>